<comment type="caution">
    <text evidence="2">The sequence shown here is derived from an EMBL/GenBank/DDBJ whole genome shotgun (WGS) entry which is preliminary data.</text>
</comment>
<organism evidence="2 3">
    <name type="scientific">Micromonospora thermarum</name>
    <dbReference type="NCBI Taxonomy" id="2720024"/>
    <lineage>
        <taxon>Bacteria</taxon>
        <taxon>Bacillati</taxon>
        <taxon>Actinomycetota</taxon>
        <taxon>Actinomycetes</taxon>
        <taxon>Micromonosporales</taxon>
        <taxon>Micromonosporaceae</taxon>
        <taxon>Micromonospora</taxon>
    </lineage>
</organism>
<dbReference type="Proteomes" id="UP000783871">
    <property type="component" value="Unassembled WGS sequence"/>
</dbReference>
<evidence type="ECO:0000256" key="1">
    <source>
        <dbReference type="SAM" id="Phobius"/>
    </source>
</evidence>
<feature type="transmembrane region" description="Helical" evidence="1">
    <location>
        <begin position="76"/>
        <end position="98"/>
    </location>
</feature>
<dbReference type="InterPro" id="IPR018750">
    <property type="entry name" value="DUF2306_membrane"/>
</dbReference>
<sequence length="201" mass="22082">MVPLVALNAAFLLFVLPPYLGLDPSRSRVVLNEDFPAHYAVLVAHILFGTIALVTVCLQVWPWLRQRYPAVHRISGRLYVIAGAVPSALLGLALMPFAAVPVGLLGSALAAVGWIVTSLVGLHMARRRRVAEHRRWMAYSIAFALQTLWGRVFVLTSVLTGVTVNPIVLGEAAGWLSWLVNLAIAHWWVRRTARPPRPAFG</sequence>
<reference evidence="2 3" key="1">
    <citation type="submission" date="2020-03" db="EMBL/GenBank/DDBJ databases">
        <title>WGS of actinomycetes isolated from Thailand.</title>
        <authorList>
            <person name="Thawai C."/>
        </authorList>
    </citation>
    <scope>NUCLEOTIDE SEQUENCE [LARGE SCALE GENOMIC DNA]</scope>
    <source>
        <strain evidence="2 3">HSS6-12</strain>
    </source>
</reference>
<keyword evidence="1" id="KW-1133">Transmembrane helix</keyword>
<feature type="transmembrane region" description="Helical" evidence="1">
    <location>
        <begin position="172"/>
        <end position="189"/>
    </location>
</feature>
<keyword evidence="3" id="KW-1185">Reference proteome</keyword>
<dbReference type="Pfam" id="PF10067">
    <property type="entry name" value="DUF2306"/>
    <property type="match status" value="1"/>
</dbReference>
<dbReference type="EMBL" id="JAATEO010000017">
    <property type="protein sequence ID" value="NJP33561.1"/>
    <property type="molecule type" value="Genomic_DNA"/>
</dbReference>
<keyword evidence="1" id="KW-0472">Membrane</keyword>
<feature type="transmembrane region" description="Helical" evidence="1">
    <location>
        <begin position="38"/>
        <end position="64"/>
    </location>
</feature>
<accession>A0ABX0ZBT6</accession>
<protein>
    <submittedName>
        <fullName evidence="2">DUF2306 domain-containing protein</fullName>
    </submittedName>
</protein>
<proteinExistence type="predicted"/>
<feature type="transmembrane region" description="Helical" evidence="1">
    <location>
        <begin position="104"/>
        <end position="124"/>
    </location>
</feature>
<name>A0ABX0ZBT6_9ACTN</name>
<keyword evidence="1" id="KW-0812">Transmembrane</keyword>
<feature type="transmembrane region" description="Helical" evidence="1">
    <location>
        <begin position="136"/>
        <end position="160"/>
    </location>
</feature>
<gene>
    <name evidence="2" type="ORF">HCJ94_16625</name>
</gene>
<evidence type="ECO:0000313" key="2">
    <source>
        <dbReference type="EMBL" id="NJP33561.1"/>
    </source>
</evidence>
<evidence type="ECO:0000313" key="3">
    <source>
        <dbReference type="Proteomes" id="UP000783871"/>
    </source>
</evidence>